<dbReference type="EMBL" id="REGN01005663">
    <property type="protein sequence ID" value="RNA12541.1"/>
    <property type="molecule type" value="Genomic_DNA"/>
</dbReference>
<gene>
    <name evidence="1" type="ORF">BpHYR1_024926</name>
</gene>
<reference evidence="1 2" key="1">
    <citation type="journal article" date="2018" name="Sci. Rep.">
        <title>Genomic signatures of local adaptation to the degree of environmental predictability in rotifers.</title>
        <authorList>
            <person name="Franch-Gras L."/>
            <person name="Hahn C."/>
            <person name="Garcia-Roger E.M."/>
            <person name="Carmona M.J."/>
            <person name="Serra M."/>
            <person name="Gomez A."/>
        </authorList>
    </citation>
    <scope>NUCLEOTIDE SEQUENCE [LARGE SCALE GENOMIC DNA]</scope>
    <source>
        <strain evidence="1">HYR1</strain>
    </source>
</reference>
<comment type="caution">
    <text evidence="1">The sequence shown here is derived from an EMBL/GenBank/DDBJ whole genome shotgun (WGS) entry which is preliminary data.</text>
</comment>
<dbReference type="Proteomes" id="UP000276133">
    <property type="component" value="Unassembled WGS sequence"/>
</dbReference>
<sequence length="102" mass="12131">MIGVHDLFFSDREPKSYLFNFRNFCKIGSEEKRSNNHNRFARAVSSYKEGVLETATVNCFYAISREITGNYVNFCKKPEFEKKNYFFFTKKNMVTDECLTKY</sequence>
<evidence type="ECO:0000313" key="1">
    <source>
        <dbReference type="EMBL" id="RNA12541.1"/>
    </source>
</evidence>
<evidence type="ECO:0000313" key="2">
    <source>
        <dbReference type="Proteomes" id="UP000276133"/>
    </source>
</evidence>
<name>A0A3M7QN89_BRAPC</name>
<protein>
    <submittedName>
        <fullName evidence="1">Uncharacterized protein</fullName>
    </submittedName>
</protein>
<organism evidence="1 2">
    <name type="scientific">Brachionus plicatilis</name>
    <name type="common">Marine rotifer</name>
    <name type="synonym">Brachionus muelleri</name>
    <dbReference type="NCBI Taxonomy" id="10195"/>
    <lineage>
        <taxon>Eukaryota</taxon>
        <taxon>Metazoa</taxon>
        <taxon>Spiralia</taxon>
        <taxon>Gnathifera</taxon>
        <taxon>Rotifera</taxon>
        <taxon>Eurotatoria</taxon>
        <taxon>Monogononta</taxon>
        <taxon>Pseudotrocha</taxon>
        <taxon>Ploima</taxon>
        <taxon>Brachionidae</taxon>
        <taxon>Brachionus</taxon>
    </lineage>
</organism>
<accession>A0A3M7QN89</accession>
<keyword evidence="2" id="KW-1185">Reference proteome</keyword>
<proteinExistence type="predicted"/>
<dbReference type="AlphaFoldDB" id="A0A3M7QN89"/>